<dbReference type="AlphaFoldDB" id="A0A7C2K209"/>
<name>A0A7C2K209_9PLAN</name>
<dbReference type="InterPro" id="IPR011989">
    <property type="entry name" value="ARM-like"/>
</dbReference>
<evidence type="ECO:0000313" key="2">
    <source>
        <dbReference type="EMBL" id="HEN17080.1"/>
    </source>
</evidence>
<dbReference type="SUPFAM" id="SSF50156">
    <property type="entry name" value="PDZ domain-like"/>
    <property type="match status" value="1"/>
</dbReference>
<organism evidence="2">
    <name type="scientific">Schlesneria paludicola</name>
    <dbReference type="NCBI Taxonomy" id="360056"/>
    <lineage>
        <taxon>Bacteria</taxon>
        <taxon>Pseudomonadati</taxon>
        <taxon>Planctomycetota</taxon>
        <taxon>Planctomycetia</taxon>
        <taxon>Planctomycetales</taxon>
        <taxon>Planctomycetaceae</taxon>
        <taxon>Schlesneria</taxon>
    </lineage>
</organism>
<dbReference type="SMART" id="SM00228">
    <property type="entry name" value="PDZ"/>
    <property type="match status" value="1"/>
</dbReference>
<dbReference type="Gene3D" id="2.30.42.10">
    <property type="match status" value="1"/>
</dbReference>
<gene>
    <name evidence="2" type="ORF">ENQ76_16600</name>
</gene>
<dbReference type="InterPro" id="IPR036034">
    <property type="entry name" value="PDZ_sf"/>
</dbReference>
<dbReference type="PROSITE" id="PS50106">
    <property type="entry name" value="PDZ"/>
    <property type="match status" value="1"/>
</dbReference>
<accession>A0A7C2K209</accession>
<dbReference type="Gene3D" id="1.25.10.10">
    <property type="entry name" value="Leucine-rich Repeat Variant"/>
    <property type="match status" value="1"/>
</dbReference>
<comment type="caution">
    <text evidence="2">The sequence shown here is derived from an EMBL/GenBank/DDBJ whole genome shotgun (WGS) entry which is preliminary data.</text>
</comment>
<protein>
    <submittedName>
        <fullName evidence="2">PDZ domain-containing protein</fullName>
    </submittedName>
</protein>
<sequence>MTRTWLLGGEVFLAVAILTGLSPAAENARAKTPDAAQIQRWITDLDHNDFATREAATRSLVQAGTTALPAVARAIRSGPPEASARAVQILVAWYAHGDPQGIEAVEDVCESLLVAGGTVGDQALLAWQAQSRDRDRRALEQLERLGARITFRDDVFGLDRGAPNGRQKLIQHIAIGAKWSGGDDGLKYIGRLEQPERMPLIVYRVNGNTVSDAAFQKLEDAGNRVEKRGAKLGVGNGGGFDRDPQEIPGFKIGSMEPGSAAERHGLMVDDIIVGFQDKPVTDFTDLVTYLLDTKPGDKVQLTVVRERMAKQIAVELGDWDAPPKPVTPP</sequence>
<dbReference type="EMBL" id="DSOK01000456">
    <property type="protein sequence ID" value="HEN17080.1"/>
    <property type="molecule type" value="Genomic_DNA"/>
</dbReference>
<reference evidence="2" key="1">
    <citation type="journal article" date="2020" name="mSystems">
        <title>Genome- and Community-Level Interaction Insights into Carbon Utilization and Element Cycling Functions of Hydrothermarchaeota in Hydrothermal Sediment.</title>
        <authorList>
            <person name="Zhou Z."/>
            <person name="Liu Y."/>
            <person name="Xu W."/>
            <person name="Pan J."/>
            <person name="Luo Z.H."/>
            <person name="Li M."/>
        </authorList>
    </citation>
    <scope>NUCLEOTIDE SEQUENCE [LARGE SCALE GENOMIC DNA]</scope>
    <source>
        <strain evidence="2">SpSt-339</strain>
    </source>
</reference>
<dbReference type="InterPro" id="IPR001478">
    <property type="entry name" value="PDZ"/>
</dbReference>
<evidence type="ECO:0000259" key="1">
    <source>
        <dbReference type="PROSITE" id="PS50106"/>
    </source>
</evidence>
<proteinExistence type="predicted"/>
<dbReference type="Pfam" id="PF13180">
    <property type="entry name" value="PDZ_2"/>
    <property type="match status" value="1"/>
</dbReference>
<feature type="domain" description="PDZ" evidence="1">
    <location>
        <begin position="226"/>
        <end position="307"/>
    </location>
</feature>